<evidence type="ECO:0000313" key="3">
    <source>
        <dbReference type="Proteomes" id="UP001201812"/>
    </source>
</evidence>
<feature type="chain" id="PRO_5042090255" evidence="1">
    <location>
        <begin position="28"/>
        <end position="105"/>
    </location>
</feature>
<protein>
    <submittedName>
        <fullName evidence="2">Uncharacterized protein</fullName>
    </submittedName>
</protein>
<keyword evidence="1" id="KW-0732">Signal</keyword>
<dbReference type="EMBL" id="JAKKPZ010000009">
    <property type="protein sequence ID" value="KAI1717223.1"/>
    <property type="molecule type" value="Genomic_DNA"/>
</dbReference>
<accession>A0AAD4R5D2</accession>
<dbReference type="AlphaFoldDB" id="A0AAD4R5D2"/>
<proteinExistence type="predicted"/>
<sequence length="105" mass="11728">MLNSLLAKLVFVIFILTISYQIWQVNAASCTSEEYCPGGWSVKRREADYSAQTCDPMGKTKKCPKPYMCVASQCGINFCCASDKMLAKIVETQHSEEEKSEEGDL</sequence>
<evidence type="ECO:0000256" key="1">
    <source>
        <dbReference type="SAM" id="SignalP"/>
    </source>
</evidence>
<reference evidence="2" key="1">
    <citation type="submission" date="2022-01" db="EMBL/GenBank/DDBJ databases">
        <title>Genome Sequence Resource for Two Populations of Ditylenchus destructor, the Migratory Endoparasitic Phytonematode.</title>
        <authorList>
            <person name="Zhang H."/>
            <person name="Lin R."/>
            <person name="Xie B."/>
        </authorList>
    </citation>
    <scope>NUCLEOTIDE SEQUENCE</scope>
    <source>
        <strain evidence="2">BazhouSP</strain>
    </source>
</reference>
<gene>
    <name evidence="2" type="ORF">DdX_06960</name>
</gene>
<feature type="signal peptide" evidence="1">
    <location>
        <begin position="1"/>
        <end position="27"/>
    </location>
</feature>
<name>A0AAD4R5D2_9BILA</name>
<comment type="caution">
    <text evidence="2">The sequence shown here is derived from an EMBL/GenBank/DDBJ whole genome shotgun (WGS) entry which is preliminary data.</text>
</comment>
<keyword evidence="3" id="KW-1185">Reference proteome</keyword>
<evidence type="ECO:0000313" key="2">
    <source>
        <dbReference type="EMBL" id="KAI1717223.1"/>
    </source>
</evidence>
<dbReference type="Proteomes" id="UP001201812">
    <property type="component" value="Unassembled WGS sequence"/>
</dbReference>
<organism evidence="2 3">
    <name type="scientific">Ditylenchus destructor</name>
    <dbReference type="NCBI Taxonomy" id="166010"/>
    <lineage>
        <taxon>Eukaryota</taxon>
        <taxon>Metazoa</taxon>
        <taxon>Ecdysozoa</taxon>
        <taxon>Nematoda</taxon>
        <taxon>Chromadorea</taxon>
        <taxon>Rhabditida</taxon>
        <taxon>Tylenchina</taxon>
        <taxon>Tylenchomorpha</taxon>
        <taxon>Sphaerularioidea</taxon>
        <taxon>Anguinidae</taxon>
        <taxon>Anguininae</taxon>
        <taxon>Ditylenchus</taxon>
    </lineage>
</organism>